<gene>
    <name evidence="1" type="ordered locus">Marky_0282</name>
</gene>
<accession>F2NNM7</accession>
<protein>
    <recommendedName>
        <fullName evidence="3">Ribbon-helix-helix protein CopG domain-containing protein</fullName>
    </recommendedName>
</protein>
<dbReference type="GO" id="GO:0006355">
    <property type="term" value="P:regulation of DNA-templated transcription"/>
    <property type="evidence" value="ECO:0007669"/>
    <property type="project" value="InterPro"/>
</dbReference>
<name>F2NNM7_MARHT</name>
<reference evidence="1 2" key="1">
    <citation type="journal article" date="2012" name="Stand. Genomic Sci.">
        <title>Complete genome sequence of the aerobic, heterotroph Marinithermus hydrothermalis type strain (T1(T)) from a deep-sea hydrothermal vent chimney.</title>
        <authorList>
            <person name="Copeland A."/>
            <person name="Gu W."/>
            <person name="Yasawong M."/>
            <person name="Lapidus A."/>
            <person name="Lucas S."/>
            <person name="Deshpande S."/>
            <person name="Pagani I."/>
            <person name="Tapia R."/>
            <person name="Cheng J.F."/>
            <person name="Goodwin L.A."/>
            <person name="Pitluck S."/>
            <person name="Liolios K."/>
            <person name="Ivanova N."/>
            <person name="Mavromatis K."/>
            <person name="Mikhailova N."/>
            <person name="Pati A."/>
            <person name="Chen A."/>
            <person name="Palaniappan K."/>
            <person name="Land M."/>
            <person name="Pan C."/>
            <person name="Brambilla E.M."/>
            <person name="Rohde M."/>
            <person name="Tindall B.J."/>
            <person name="Sikorski J."/>
            <person name="Goker M."/>
            <person name="Detter J.C."/>
            <person name="Bristow J."/>
            <person name="Eisen J.A."/>
            <person name="Markowitz V."/>
            <person name="Hugenholtz P."/>
            <person name="Kyrpides N.C."/>
            <person name="Klenk H.P."/>
            <person name="Woyke T."/>
        </authorList>
    </citation>
    <scope>NUCLEOTIDE SEQUENCE [LARGE SCALE GENOMIC DNA]</scope>
    <source>
        <strain evidence="2">DSM 14884 / JCM 11576 / T1</strain>
    </source>
</reference>
<proteinExistence type="predicted"/>
<dbReference type="EMBL" id="CP002630">
    <property type="protein sequence ID" value="AEB11042.1"/>
    <property type="molecule type" value="Genomic_DNA"/>
</dbReference>
<dbReference type="Proteomes" id="UP000007030">
    <property type="component" value="Chromosome"/>
</dbReference>
<evidence type="ECO:0000313" key="1">
    <source>
        <dbReference type="EMBL" id="AEB11042.1"/>
    </source>
</evidence>
<keyword evidence="2" id="KW-1185">Reference proteome</keyword>
<sequence length="86" mass="10255">MGAVKQLTVPDDVFEGLEKLRRSMRTSRIEALRWLIRRELAFRELDRLWQEQSERNADLSEEEAMRIALEAVQEVRRASRSKGRKR</sequence>
<evidence type="ECO:0000313" key="2">
    <source>
        <dbReference type="Proteomes" id="UP000007030"/>
    </source>
</evidence>
<dbReference type="KEGG" id="mhd:Marky_0282"/>
<evidence type="ECO:0008006" key="3">
    <source>
        <dbReference type="Google" id="ProtNLM"/>
    </source>
</evidence>
<dbReference type="AlphaFoldDB" id="F2NNM7"/>
<dbReference type="HOGENOM" id="CLU_2494211_0_0_0"/>
<dbReference type="RefSeq" id="WP_013703097.1">
    <property type="nucleotide sequence ID" value="NC_015387.1"/>
</dbReference>
<organism evidence="1 2">
    <name type="scientific">Marinithermus hydrothermalis (strain DSM 14884 / JCM 11576 / T1)</name>
    <dbReference type="NCBI Taxonomy" id="869210"/>
    <lineage>
        <taxon>Bacteria</taxon>
        <taxon>Thermotogati</taxon>
        <taxon>Deinococcota</taxon>
        <taxon>Deinococci</taxon>
        <taxon>Thermales</taxon>
        <taxon>Thermaceae</taxon>
        <taxon>Marinithermus</taxon>
    </lineage>
</organism>